<name>A0A3E1Q7R9_9FLAO</name>
<keyword evidence="2" id="KW-1185">Reference proteome</keyword>
<evidence type="ECO:0000313" key="1">
    <source>
        <dbReference type="EMBL" id="RFN58162.1"/>
    </source>
</evidence>
<evidence type="ECO:0000313" key="2">
    <source>
        <dbReference type="Proteomes" id="UP000261082"/>
    </source>
</evidence>
<dbReference type="EMBL" id="QVID01000002">
    <property type="protein sequence ID" value="RFN58162.1"/>
    <property type="molecule type" value="Genomic_DNA"/>
</dbReference>
<gene>
    <name evidence="1" type="ORF">DZ858_13085</name>
</gene>
<proteinExistence type="predicted"/>
<dbReference type="Proteomes" id="UP000261082">
    <property type="component" value="Unassembled WGS sequence"/>
</dbReference>
<accession>A0A3E1Q7R9</accession>
<dbReference type="AlphaFoldDB" id="A0A3E1Q7R9"/>
<comment type="caution">
    <text evidence="1">The sequence shown here is derived from an EMBL/GenBank/DDBJ whole genome shotgun (WGS) entry which is preliminary data.</text>
</comment>
<sequence length="201" mass="23759">MIERLKIDYSATAPTDQEIAQMWLDMEITELNEWSKYALELKDKFSETHCMGGIQLHKYQVSDSTCLQWFASRNRLSNISFVKNIFSRPELQGYRNDLGIKDNRPACQEIHGYSDIFDLTGIISRILNQGGAYRNLEAKDAWESAMNFVNQEFENRFDEVNRYRYILQGSKWFYDIAWDYSTLLFDKRKNQILIMDITDVD</sequence>
<reference evidence="1 2" key="1">
    <citation type="journal article" date="2007" name="Int. J. Syst. Evol. Microbiol.">
        <title>Marixanthomonas ophiurae gen. nov., sp. nov., a marine bacterium of the family Flavobacteriaceae isolated from a deep-sea brittle star.</title>
        <authorList>
            <person name="Romanenko L.A."/>
            <person name="Uchino M."/>
            <person name="Frolova G.M."/>
            <person name="Mikhailov V.V."/>
        </authorList>
    </citation>
    <scope>NUCLEOTIDE SEQUENCE [LARGE SCALE GENOMIC DNA]</scope>
    <source>
        <strain evidence="1 2">KMM 3046</strain>
    </source>
</reference>
<protein>
    <submittedName>
        <fullName evidence="1">Uncharacterized protein</fullName>
    </submittedName>
</protein>
<organism evidence="1 2">
    <name type="scientific">Marixanthomonas ophiurae</name>
    <dbReference type="NCBI Taxonomy" id="387659"/>
    <lineage>
        <taxon>Bacteria</taxon>
        <taxon>Pseudomonadati</taxon>
        <taxon>Bacteroidota</taxon>
        <taxon>Flavobacteriia</taxon>
        <taxon>Flavobacteriales</taxon>
        <taxon>Flavobacteriaceae</taxon>
        <taxon>Marixanthomonas</taxon>
    </lineage>
</organism>